<accession>A0A814R4W4</accession>
<comment type="caution">
    <text evidence="1">The sequence shown here is derived from an EMBL/GenBank/DDBJ whole genome shotgun (WGS) entry which is preliminary data.</text>
</comment>
<reference evidence="1" key="1">
    <citation type="submission" date="2021-02" db="EMBL/GenBank/DDBJ databases">
        <authorList>
            <person name="Nowell W R."/>
        </authorList>
    </citation>
    <scope>NUCLEOTIDE SEQUENCE</scope>
</reference>
<sequence length="78" mass="9155">MYFAGDCYAYFNEEMNTNPERNFSETNVKRLKDQLNIERNEWPSKREQYIICGKLGEGATGNELFIGHRAQDARCENE</sequence>
<organism evidence="1 2">
    <name type="scientific">Adineta ricciae</name>
    <name type="common">Rotifer</name>
    <dbReference type="NCBI Taxonomy" id="249248"/>
    <lineage>
        <taxon>Eukaryota</taxon>
        <taxon>Metazoa</taxon>
        <taxon>Spiralia</taxon>
        <taxon>Gnathifera</taxon>
        <taxon>Rotifera</taxon>
        <taxon>Eurotatoria</taxon>
        <taxon>Bdelloidea</taxon>
        <taxon>Adinetida</taxon>
        <taxon>Adinetidae</taxon>
        <taxon>Adineta</taxon>
    </lineage>
</organism>
<gene>
    <name evidence="1" type="ORF">EDS130_LOCUS21458</name>
</gene>
<evidence type="ECO:0000313" key="1">
    <source>
        <dbReference type="EMBL" id="CAF1128727.1"/>
    </source>
</evidence>
<name>A0A814R4W4_ADIRI</name>
<proteinExistence type="predicted"/>
<dbReference type="Proteomes" id="UP000663852">
    <property type="component" value="Unassembled WGS sequence"/>
</dbReference>
<dbReference type="EMBL" id="CAJNOJ010000108">
    <property type="protein sequence ID" value="CAF1128727.1"/>
    <property type="molecule type" value="Genomic_DNA"/>
</dbReference>
<evidence type="ECO:0000313" key="2">
    <source>
        <dbReference type="Proteomes" id="UP000663852"/>
    </source>
</evidence>
<dbReference type="AlphaFoldDB" id="A0A814R4W4"/>
<protein>
    <submittedName>
        <fullName evidence="1">Uncharacterized protein</fullName>
    </submittedName>
</protein>